<keyword evidence="2" id="KW-0732">Signal</keyword>
<dbReference type="CDD" id="cd07012">
    <property type="entry name" value="PBP2_Bug_TTT"/>
    <property type="match status" value="1"/>
</dbReference>
<dbReference type="Proteomes" id="UP001321526">
    <property type="component" value="Chromosome"/>
</dbReference>
<dbReference type="Pfam" id="PF03401">
    <property type="entry name" value="TctC"/>
    <property type="match status" value="1"/>
</dbReference>
<dbReference type="SUPFAM" id="SSF53850">
    <property type="entry name" value="Periplasmic binding protein-like II"/>
    <property type="match status" value="1"/>
</dbReference>
<comment type="similarity">
    <text evidence="1">Belongs to the UPF0065 (bug) family.</text>
</comment>
<dbReference type="PIRSF" id="PIRSF017082">
    <property type="entry name" value="YflP"/>
    <property type="match status" value="1"/>
</dbReference>
<dbReference type="Gene3D" id="3.40.190.150">
    <property type="entry name" value="Bordetella uptake gene, domain 1"/>
    <property type="match status" value="1"/>
</dbReference>
<evidence type="ECO:0000313" key="3">
    <source>
        <dbReference type="EMBL" id="WFF41566.1"/>
    </source>
</evidence>
<evidence type="ECO:0000313" key="4">
    <source>
        <dbReference type="Proteomes" id="UP001321526"/>
    </source>
</evidence>
<feature type="signal peptide" evidence="2">
    <location>
        <begin position="1"/>
        <end position="31"/>
    </location>
</feature>
<dbReference type="PANTHER" id="PTHR42928:SF5">
    <property type="entry name" value="BLR1237 PROTEIN"/>
    <property type="match status" value="1"/>
</dbReference>
<reference evidence="3 4" key="1">
    <citation type="submission" date="2019-01" db="EMBL/GenBank/DDBJ databases">
        <title>Genome sequence of Salinicola endophyticus REST5.</title>
        <authorList>
            <person name="Nascimento F.X."/>
        </authorList>
    </citation>
    <scope>NUCLEOTIDE SEQUENCE [LARGE SCALE GENOMIC DNA]</scope>
    <source>
        <strain evidence="3 4">REST5</strain>
    </source>
</reference>
<gene>
    <name evidence="3" type="ORF">EVC62_08660</name>
</gene>
<accession>A0ABY8FFJ8</accession>
<evidence type="ECO:0000256" key="1">
    <source>
        <dbReference type="ARBA" id="ARBA00006987"/>
    </source>
</evidence>
<dbReference type="PANTHER" id="PTHR42928">
    <property type="entry name" value="TRICARBOXYLATE-BINDING PROTEIN"/>
    <property type="match status" value="1"/>
</dbReference>
<dbReference type="RefSeq" id="WP_110690777.1">
    <property type="nucleotide sequence ID" value="NZ_CP035631.1"/>
</dbReference>
<evidence type="ECO:0000256" key="2">
    <source>
        <dbReference type="SAM" id="SignalP"/>
    </source>
</evidence>
<keyword evidence="4" id="KW-1185">Reference proteome</keyword>
<dbReference type="EMBL" id="CP035631">
    <property type="protein sequence ID" value="WFF41566.1"/>
    <property type="molecule type" value="Genomic_DNA"/>
</dbReference>
<proteinExistence type="inferred from homology"/>
<name>A0ABY8FFJ8_9GAMM</name>
<dbReference type="Gene3D" id="3.40.190.10">
    <property type="entry name" value="Periplasmic binding protein-like II"/>
    <property type="match status" value="1"/>
</dbReference>
<organism evidence="3 4">
    <name type="scientific">Salinicola endophyticus</name>
    <dbReference type="NCBI Taxonomy" id="1949083"/>
    <lineage>
        <taxon>Bacteria</taxon>
        <taxon>Pseudomonadati</taxon>
        <taxon>Pseudomonadota</taxon>
        <taxon>Gammaproteobacteria</taxon>
        <taxon>Oceanospirillales</taxon>
        <taxon>Halomonadaceae</taxon>
        <taxon>Salinicola</taxon>
    </lineage>
</organism>
<feature type="chain" id="PRO_5046605283" evidence="2">
    <location>
        <begin position="32"/>
        <end position="331"/>
    </location>
</feature>
<sequence>MQTSHLLRKTAVVLAATALSFAGVIGSTAMAQDKTWPSGPVKVVMHTKAGGSSDVFMRTLAKSLEPEIGQPVVVINSPGGAGAAQLARVRAAAPDGLTLGINTLTPLTGMLTNLKGVFSLDDFSWIASTQVDPNLIWTAEDSPYRNLNDLIAEAKRSDKKISVGGFGSIGSTQYIALSMLERAAGVEFEWVAFNATPDIVAAVLGGHIDVGMSNLSGAQSYFDAGRLHGLGVLAADRLEALPDVATFEEQGYQVNNDWVQVRGVFGPAGIPEETQQQIADAFHRAMKDKNYQQYARNSGVIDSWMGPEAYKKFIYSMSDTAEVALEKAGVK</sequence>
<dbReference type="InterPro" id="IPR005064">
    <property type="entry name" value="BUG"/>
</dbReference>
<protein>
    <submittedName>
        <fullName evidence="3">Tripartite tricarboxylate transporter substrate binding protein</fullName>
    </submittedName>
</protein>
<dbReference type="InterPro" id="IPR042100">
    <property type="entry name" value="Bug_dom1"/>
</dbReference>